<evidence type="ECO:0000256" key="3">
    <source>
        <dbReference type="SAM" id="SignalP"/>
    </source>
</evidence>
<feature type="chain" id="PRO_5019386632" description="SGNH hydrolase-type esterase domain-containing protein" evidence="3">
    <location>
        <begin position="29"/>
        <end position="434"/>
    </location>
</feature>
<dbReference type="SUPFAM" id="SSF52266">
    <property type="entry name" value="SGNH hydrolase"/>
    <property type="match status" value="1"/>
</dbReference>
<keyword evidence="3" id="KW-0732">Signal</keyword>
<dbReference type="Pfam" id="PF13472">
    <property type="entry name" value="Lipase_GDSL_2"/>
    <property type="match status" value="1"/>
</dbReference>
<dbReference type="InterPro" id="IPR006311">
    <property type="entry name" value="TAT_signal"/>
</dbReference>
<dbReference type="EMBL" id="RYZH01000031">
    <property type="protein sequence ID" value="RUL86445.1"/>
    <property type="molecule type" value="Genomic_DNA"/>
</dbReference>
<reference evidence="5 6" key="1">
    <citation type="submission" date="2018-12" db="EMBL/GenBank/DDBJ databases">
        <authorList>
            <person name="Toschakov S.V."/>
        </authorList>
    </citation>
    <scope>NUCLEOTIDE SEQUENCE [LARGE SCALE GENOMIC DNA]</scope>
    <source>
        <strain evidence="5 6">GM2012</strain>
    </source>
</reference>
<dbReference type="Gene3D" id="3.40.50.1110">
    <property type="entry name" value="SGNH hydrolase"/>
    <property type="match status" value="1"/>
</dbReference>
<dbReference type="OrthoDB" id="2513075at2"/>
<dbReference type="PANTHER" id="PTHR11852:SF0">
    <property type="entry name" value="PLATELET-ACTIVATING FACTOR ACETYLHYDROLASE IB SUBUNIT BETA HOMOLOG"/>
    <property type="match status" value="1"/>
</dbReference>
<feature type="signal peptide" evidence="3">
    <location>
        <begin position="1"/>
        <end position="28"/>
    </location>
</feature>
<reference evidence="5 6" key="2">
    <citation type="submission" date="2019-01" db="EMBL/GenBank/DDBJ databases">
        <title>Tautonia sociabilis, a novel thermotolerant planctomycete of Isosphaeraceae family, isolated from a 4000 m deep subterranean habitat.</title>
        <authorList>
            <person name="Kovaleva O.L."/>
            <person name="Elcheninov A.G."/>
            <person name="Van Heerden E."/>
            <person name="Toshchakov S.V."/>
            <person name="Novikov A."/>
            <person name="Bonch-Osmolovskaya E.A."/>
            <person name="Kublanov I.V."/>
        </authorList>
    </citation>
    <scope>NUCLEOTIDE SEQUENCE [LARGE SCALE GENOMIC DNA]</scope>
    <source>
        <strain evidence="5 6">GM2012</strain>
    </source>
</reference>
<comment type="caution">
    <text evidence="5">The sequence shown here is derived from an EMBL/GenBank/DDBJ whole genome shotgun (WGS) entry which is preliminary data.</text>
</comment>
<evidence type="ECO:0000313" key="5">
    <source>
        <dbReference type="EMBL" id="RUL86445.1"/>
    </source>
</evidence>
<gene>
    <name evidence="5" type="ORF">TsocGM_15845</name>
</gene>
<dbReference type="InterPro" id="IPR036514">
    <property type="entry name" value="SGNH_hydro_sf"/>
</dbReference>
<dbReference type="InterPro" id="IPR013830">
    <property type="entry name" value="SGNH_hydro"/>
</dbReference>
<protein>
    <recommendedName>
        <fullName evidence="4">SGNH hydrolase-type esterase domain-containing protein</fullName>
    </recommendedName>
</protein>
<dbReference type="AlphaFoldDB" id="A0A432MH68"/>
<sequence>MSRRLPSRRSLRVLSAAALLAAPLAAMAAAYVAVLASSRPEQRSPTRAIPRPDLPGWLREHTAMVASASSGSRIDLLFLGDSITRGWLGAGRAPFDGEGRELWRTRLEPRGAANFGIGSDRIEHLLWRIRHGELAGIEPAVVVILIGSNNIGLDPPEEIAAGIAAVVAEVRRRLPRSVLLLMALPPRGISPQHAPPPDRDRPHPDVAEVNRLIAPLGRLPRVLVVDFGSLLLDADGLLPRSTFPDYLHLSRPGYRRWAEAIEPHLRIFLGAPPTPAGAPDPSADDGGATRDGEGPEDGRQSRPSASEEGAREETGGTRRNRGPRRGTIAADSRSDPADRPGSPPPSRLGDPSSARPFSPHRSLVREGVGRPSPGAGSGEDAGNRLGHPEIVSGGDLQVERRAGDDPARVADRLDELGVVGHRDREVGAVGVSPA</sequence>
<dbReference type="Proteomes" id="UP000280296">
    <property type="component" value="Unassembled WGS sequence"/>
</dbReference>
<dbReference type="PROSITE" id="PS51318">
    <property type="entry name" value="TAT"/>
    <property type="match status" value="1"/>
</dbReference>
<evidence type="ECO:0000259" key="4">
    <source>
        <dbReference type="Pfam" id="PF13472"/>
    </source>
</evidence>
<feature type="domain" description="SGNH hydrolase-type esterase" evidence="4">
    <location>
        <begin position="78"/>
        <end position="256"/>
    </location>
</feature>
<feature type="compositionally biased region" description="Basic and acidic residues" evidence="2">
    <location>
        <begin position="287"/>
        <end position="300"/>
    </location>
</feature>
<feature type="region of interest" description="Disordered" evidence="2">
    <location>
        <begin position="269"/>
        <end position="406"/>
    </location>
</feature>
<dbReference type="GO" id="GO:0016788">
    <property type="term" value="F:hydrolase activity, acting on ester bonds"/>
    <property type="evidence" value="ECO:0007669"/>
    <property type="project" value="UniProtKB-ARBA"/>
</dbReference>
<keyword evidence="6" id="KW-1185">Reference proteome</keyword>
<evidence type="ECO:0000256" key="1">
    <source>
        <dbReference type="ARBA" id="ARBA00038184"/>
    </source>
</evidence>
<comment type="similarity">
    <text evidence="1">Belongs to the 'GDSL' lipolytic enzyme family. Platelet-activating factor acetylhydrolase IB beta/gamma subunits subfamily.</text>
</comment>
<dbReference type="PANTHER" id="PTHR11852">
    <property type="entry name" value="PLATELET-ACTIVATING FACTOR ACETYLHYDROLASE"/>
    <property type="match status" value="1"/>
</dbReference>
<evidence type="ECO:0000256" key="2">
    <source>
        <dbReference type="SAM" id="MobiDB-lite"/>
    </source>
</evidence>
<name>A0A432MH68_9BACT</name>
<proteinExistence type="inferred from homology"/>
<organism evidence="5 6">
    <name type="scientific">Tautonia sociabilis</name>
    <dbReference type="NCBI Taxonomy" id="2080755"/>
    <lineage>
        <taxon>Bacteria</taxon>
        <taxon>Pseudomonadati</taxon>
        <taxon>Planctomycetota</taxon>
        <taxon>Planctomycetia</taxon>
        <taxon>Isosphaerales</taxon>
        <taxon>Isosphaeraceae</taxon>
        <taxon>Tautonia</taxon>
    </lineage>
</organism>
<feature type="compositionally biased region" description="Basic and acidic residues" evidence="2">
    <location>
        <begin position="397"/>
        <end position="406"/>
    </location>
</feature>
<accession>A0A432MH68</accession>
<evidence type="ECO:0000313" key="6">
    <source>
        <dbReference type="Proteomes" id="UP000280296"/>
    </source>
</evidence>